<accession>A0A3M9MF74</accession>
<dbReference type="RefSeq" id="WP_123128244.1">
    <property type="nucleotide sequence ID" value="NZ_RJJD01000013.1"/>
</dbReference>
<gene>
    <name evidence="1" type="ORF">EFB08_17430</name>
</gene>
<dbReference type="EMBL" id="RJJD01000013">
    <property type="protein sequence ID" value="RNI24154.1"/>
    <property type="molecule type" value="Genomic_DNA"/>
</dbReference>
<reference evidence="1 2" key="1">
    <citation type="submission" date="2018-11" db="EMBL/GenBank/DDBJ databases">
        <title>Rufibacter latericius sp. nov., isolated from water in Baiyang Lake.</title>
        <authorList>
            <person name="Yang Y."/>
        </authorList>
    </citation>
    <scope>NUCLEOTIDE SEQUENCE [LARGE SCALE GENOMIC DNA]</scope>
    <source>
        <strain evidence="1 2">R-22-1c-1</strain>
    </source>
</reference>
<comment type="caution">
    <text evidence="1">The sequence shown here is derived from an EMBL/GenBank/DDBJ whole genome shotgun (WGS) entry which is preliminary data.</text>
</comment>
<dbReference type="AlphaFoldDB" id="A0A3M9MF74"/>
<dbReference type="OrthoDB" id="9954660at2"/>
<keyword evidence="2" id="KW-1185">Reference proteome</keyword>
<name>A0A3M9MF74_9BACT</name>
<sequence length="116" mass="13148">MPPTAPTTLLPTRLFTQARGHPTPGEACLEELAKVRRTLALLHTAEKLHQQQIRSLLRYAQDILGILEASSQDNQFLVHAQVILLEALALARTHQHAKARRIAFHCLRWFLETAQE</sequence>
<protein>
    <submittedName>
        <fullName evidence="1">Uncharacterized protein</fullName>
    </submittedName>
</protein>
<dbReference type="Proteomes" id="UP000272117">
    <property type="component" value="Unassembled WGS sequence"/>
</dbReference>
<organism evidence="1 2">
    <name type="scientific">Rufibacter latericius</name>
    <dbReference type="NCBI Taxonomy" id="2487040"/>
    <lineage>
        <taxon>Bacteria</taxon>
        <taxon>Pseudomonadati</taxon>
        <taxon>Bacteroidota</taxon>
        <taxon>Cytophagia</taxon>
        <taxon>Cytophagales</taxon>
        <taxon>Hymenobacteraceae</taxon>
        <taxon>Rufibacter</taxon>
    </lineage>
</organism>
<evidence type="ECO:0000313" key="1">
    <source>
        <dbReference type="EMBL" id="RNI24154.1"/>
    </source>
</evidence>
<evidence type="ECO:0000313" key="2">
    <source>
        <dbReference type="Proteomes" id="UP000272117"/>
    </source>
</evidence>
<proteinExistence type="predicted"/>